<sequence>MGMLSRNLGKMMNSSGGRKQYGRQGGDRGNSRKRERLRCYECEGVGHIKCSECRGVGYTRRECPNSKKEKGVPLQSSEFEEDGKVMKNLVAFSARKEESSESSDSDVDTDSEDYHVMLNKWLNLKNEKVPTPLSW</sequence>
<accession>A0A8S9MMA3</accession>
<evidence type="ECO:0000313" key="3">
    <source>
        <dbReference type="Proteomes" id="UP000712281"/>
    </source>
</evidence>
<name>A0A8S9MMA3_BRACR</name>
<dbReference type="AlphaFoldDB" id="A0A8S9MMA3"/>
<reference evidence="2" key="1">
    <citation type="submission" date="2019-12" db="EMBL/GenBank/DDBJ databases">
        <title>Genome sequencing and annotation of Brassica cretica.</title>
        <authorList>
            <person name="Studholme D.J."/>
            <person name="Sarris P.F."/>
        </authorList>
    </citation>
    <scope>NUCLEOTIDE SEQUENCE</scope>
    <source>
        <strain evidence="2">PFS-001/15</strain>
        <tissue evidence="2">Leaf</tissue>
    </source>
</reference>
<dbReference type="InterPro" id="IPR036875">
    <property type="entry name" value="Znf_CCHC_sf"/>
</dbReference>
<comment type="caution">
    <text evidence="2">The sequence shown here is derived from an EMBL/GenBank/DDBJ whole genome shotgun (WGS) entry which is preliminary data.</text>
</comment>
<feature type="region of interest" description="Disordered" evidence="1">
    <location>
        <begin position="1"/>
        <end position="33"/>
    </location>
</feature>
<evidence type="ECO:0000256" key="1">
    <source>
        <dbReference type="SAM" id="MobiDB-lite"/>
    </source>
</evidence>
<evidence type="ECO:0008006" key="4">
    <source>
        <dbReference type="Google" id="ProtNLM"/>
    </source>
</evidence>
<dbReference type="GO" id="GO:0003676">
    <property type="term" value="F:nucleic acid binding"/>
    <property type="evidence" value="ECO:0007669"/>
    <property type="project" value="InterPro"/>
</dbReference>
<dbReference type="SUPFAM" id="SSF57756">
    <property type="entry name" value="Retrovirus zinc finger-like domains"/>
    <property type="match status" value="1"/>
</dbReference>
<organism evidence="2 3">
    <name type="scientific">Brassica cretica</name>
    <name type="common">Mustard</name>
    <dbReference type="NCBI Taxonomy" id="69181"/>
    <lineage>
        <taxon>Eukaryota</taxon>
        <taxon>Viridiplantae</taxon>
        <taxon>Streptophyta</taxon>
        <taxon>Embryophyta</taxon>
        <taxon>Tracheophyta</taxon>
        <taxon>Spermatophyta</taxon>
        <taxon>Magnoliopsida</taxon>
        <taxon>eudicotyledons</taxon>
        <taxon>Gunneridae</taxon>
        <taxon>Pentapetalae</taxon>
        <taxon>rosids</taxon>
        <taxon>malvids</taxon>
        <taxon>Brassicales</taxon>
        <taxon>Brassicaceae</taxon>
        <taxon>Brassiceae</taxon>
        <taxon>Brassica</taxon>
    </lineage>
</organism>
<protein>
    <recommendedName>
        <fullName evidence="4">CCHC-type domain-containing protein</fullName>
    </recommendedName>
</protein>
<dbReference type="EMBL" id="QGKW02000007">
    <property type="protein sequence ID" value="KAF2618469.1"/>
    <property type="molecule type" value="Genomic_DNA"/>
</dbReference>
<proteinExistence type="predicted"/>
<gene>
    <name evidence="2" type="ORF">F2Q68_00040708</name>
</gene>
<evidence type="ECO:0000313" key="2">
    <source>
        <dbReference type="EMBL" id="KAF2618469.1"/>
    </source>
</evidence>
<dbReference type="Proteomes" id="UP000712281">
    <property type="component" value="Unassembled WGS sequence"/>
</dbReference>
<dbReference type="GO" id="GO:0008270">
    <property type="term" value="F:zinc ion binding"/>
    <property type="evidence" value="ECO:0007669"/>
    <property type="project" value="InterPro"/>
</dbReference>